<organism evidence="27 28">
    <name type="scientific">Monodon monoceros</name>
    <name type="common">Narwhal</name>
    <name type="synonym">Ceratodon monodon</name>
    <dbReference type="NCBI Taxonomy" id="40151"/>
    <lineage>
        <taxon>Eukaryota</taxon>
        <taxon>Metazoa</taxon>
        <taxon>Chordata</taxon>
        <taxon>Craniata</taxon>
        <taxon>Vertebrata</taxon>
        <taxon>Euteleostomi</taxon>
        <taxon>Mammalia</taxon>
        <taxon>Eutheria</taxon>
        <taxon>Laurasiatheria</taxon>
        <taxon>Artiodactyla</taxon>
        <taxon>Whippomorpha</taxon>
        <taxon>Cetacea</taxon>
        <taxon>Odontoceti</taxon>
        <taxon>Monodontidae</taxon>
        <taxon>Monodon</taxon>
    </lineage>
</organism>
<evidence type="ECO:0000256" key="25">
    <source>
        <dbReference type="SAM" id="MobiDB-lite"/>
    </source>
</evidence>
<dbReference type="SUPFAM" id="SSF53474">
    <property type="entry name" value="alpha/beta-Hydrolases"/>
    <property type="match status" value="1"/>
</dbReference>
<feature type="region of interest" description="Disordered" evidence="25">
    <location>
        <begin position="415"/>
        <end position="483"/>
    </location>
</feature>
<reference evidence="28" key="1">
    <citation type="journal article" date="2019" name="IScience">
        <title>Narwhal Genome Reveals Long-Term Low Genetic Diversity despite Current Large Abundance Size.</title>
        <authorList>
            <person name="Westbury M.V."/>
            <person name="Petersen B."/>
            <person name="Garde E."/>
            <person name="Heide-Jorgensen M.P."/>
            <person name="Lorenzen E.D."/>
        </authorList>
    </citation>
    <scope>NUCLEOTIDE SEQUENCE [LARGE SCALE GENOMIC DNA]</scope>
</reference>
<accession>A0A4U1EFF8</accession>
<dbReference type="InterPro" id="IPR003140">
    <property type="entry name" value="PLipase/COase/thioEstase"/>
</dbReference>
<evidence type="ECO:0000256" key="15">
    <source>
        <dbReference type="ARBA" id="ARBA00023098"/>
    </source>
</evidence>
<dbReference type="Proteomes" id="UP000308365">
    <property type="component" value="Unassembled WGS sequence"/>
</dbReference>
<keyword evidence="16" id="KW-0472">Membrane</keyword>
<dbReference type="GO" id="GO:0031965">
    <property type="term" value="C:nuclear membrane"/>
    <property type="evidence" value="ECO:0007669"/>
    <property type="project" value="UniProtKB-SubCell"/>
</dbReference>
<comment type="similarity">
    <text evidence="5">Belongs to the AB hydrolase superfamily. AB hydrolase 2 family.</text>
</comment>
<dbReference type="AlphaFoldDB" id="A0A4U1EFF8"/>
<evidence type="ECO:0000256" key="8">
    <source>
        <dbReference type="ARBA" id="ARBA00014923"/>
    </source>
</evidence>
<evidence type="ECO:0000256" key="7">
    <source>
        <dbReference type="ARBA" id="ARBA00012423"/>
    </source>
</evidence>
<evidence type="ECO:0000256" key="1">
    <source>
        <dbReference type="ARBA" id="ARBA00004126"/>
    </source>
</evidence>
<keyword evidence="10" id="KW-0963">Cytoplasm</keyword>
<evidence type="ECO:0000256" key="2">
    <source>
        <dbReference type="ARBA" id="ARBA00004236"/>
    </source>
</evidence>
<keyword evidence="9" id="KW-1003">Cell membrane</keyword>
<sequence>EKKVAYKVAQELSMVDQQPGKEKNEKKNPIPISYSIIKTRIRRWKHLRQRIEGSEAGKEGWMKNRAEISRHINPGLCRPPTFPCKVHSFCMLHTGDLSAIDSQHHISNLEPSFLSSTVWRASGFCQWFEKGQQIHKGGRCGAAWARTRLSARPRAGGTRRSHRFPLRTRGGSSRCLCGNNTSTPLPAIVPAVRKASAAVIFLQGLGDTGPVMSVTLNMNIHRKMKLELSSRKCKIFDRARGGALSLYMALTTQQKPAGVTALSCWLPLRASFPQGLISGVNRVISILQCHGDLDPLCLVLQCCKAENLGKSSQCNLQNLWRHDAQFMSTGNDGYQARPCGEVHTSIIVEYKLFPVPDLETSDVRSVKMLGRTYIDCARRGQILLELQPLREKQEKFYFCDKFLSGGGGAEAAMEWGTGASGGGDGRALGLHPGPEGETGAAQAPARQQAGGSIRSDQISLNPETMKTETVKDAAELGVGDWVK</sequence>
<evidence type="ECO:0000256" key="3">
    <source>
        <dbReference type="ARBA" id="ARBA00004240"/>
    </source>
</evidence>
<evidence type="ECO:0000256" key="23">
    <source>
        <dbReference type="ARBA" id="ARBA00048000"/>
    </source>
</evidence>
<evidence type="ECO:0000256" key="6">
    <source>
        <dbReference type="ARBA" id="ARBA00011738"/>
    </source>
</evidence>
<comment type="subunit">
    <text evidence="6">Homodimer.</text>
</comment>
<dbReference type="GO" id="GO:0005783">
    <property type="term" value="C:endoplasmic reticulum"/>
    <property type="evidence" value="ECO:0007669"/>
    <property type="project" value="UniProtKB-SubCell"/>
</dbReference>
<dbReference type="Pfam" id="PF02230">
    <property type="entry name" value="Abhydrolase_2"/>
    <property type="match status" value="1"/>
</dbReference>
<evidence type="ECO:0000256" key="20">
    <source>
        <dbReference type="ARBA" id="ARBA00042324"/>
    </source>
</evidence>
<evidence type="ECO:0000256" key="12">
    <source>
        <dbReference type="ARBA" id="ARBA00022824"/>
    </source>
</evidence>
<feature type="compositionally biased region" description="Polar residues" evidence="25">
    <location>
        <begin position="454"/>
        <end position="464"/>
    </location>
</feature>
<keyword evidence="12" id="KW-0256">Endoplasmic reticulum</keyword>
<dbReference type="InterPro" id="IPR029058">
    <property type="entry name" value="AB_hydrolase_fold"/>
</dbReference>
<feature type="non-terminal residue" evidence="27">
    <location>
        <position position="1"/>
    </location>
</feature>
<keyword evidence="14" id="KW-0007">Acetylation</keyword>
<evidence type="ECO:0000256" key="18">
    <source>
        <dbReference type="ARBA" id="ARBA00031195"/>
    </source>
</evidence>
<dbReference type="GO" id="GO:0006631">
    <property type="term" value="P:fatty acid metabolic process"/>
    <property type="evidence" value="ECO:0007669"/>
    <property type="project" value="UniProtKB-KW"/>
</dbReference>
<dbReference type="Gene3D" id="3.40.50.1820">
    <property type="entry name" value="alpha/beta hydrolase"/>
    <property type="match status" value="1"/>
</dbReference>
<evidence type="ECO:0000256" key="13">
    <source>
        <dbReference type="ARBA" id="ARBA00022832"/>
    </source>
</evidence>
<evidence type="ECO:0000256" key="19">
    <source>
        <dbReference type="ARBA" id="ARBA00042319"/>
    </source>
</evidence>
<keyword evidence="17" id="KW-0539">Nucleus</keyword>
<feature type="non-terminal residue" evidence="27">
    <location>
        <position position="483"/>
    </location>
</feature>
<evidence type="ECO:0000256" key="24">
    <source>
        <dbReference type="ARBA" id="ARBA00048656"/>
    </source>
</evidence>
<comment type="catalytic activity">
    <reaction evidence="24">
        <text>1-hexadecanoyl-sn-glycero-3-phosphocholine + H2O = sn-glycerol 3-phosphocholine + hexadecanoate + H(+)</text>
        <dbReference type="Rhea" id="RHEA:40435"/>
        <dbReference type="ChEBI" id="CHEBI:7896"/>
        <dbReference type="ChEBI" id="CHEBI:15377"/>
        <dbReference type="ChEBI" id="CHEBI:15378"/>
        <dbReference type="ChEBI" id="CHEBI:16870"/>
        <dbReference type="ChEBI" id="CHEBI:72998"/>
    </reaction>
    <physiologicalReaction direction="left-to-right" evidence="24">
        <dbReference type="Rhea" id="RHEA:40436"/>
    </physiologicalReaction>
</comment>
<evidence type="ECO:0000256" key="11">
    <source>
        <dbReference type="ARBA" id="ARBA00022801"/>
    </source>
</evidence>
<evidence type="ECO:0000256" key="22">
    <source>
        <dbReference type="ARBA" id="ARBA00047337"/>
    </source>
</evidence>
<comment type="function">
    <text evidence="21">Acts as an acyl-protein thioesterase. Hydrolyzes fatty acids from S-acylated cysteine residues in proteins such as trimeric G alpha proteins or HRAS. Acts as a palmitoyl thioesterase that catalyzes depalmitoylation of proteins, such as ADRB2, KCNMA1 and SQSTM1. Acts as a negative regulator of autophagy by mediating palmitoylation of SQSTM1, decreasing affinity between SQSTM1 and ATG8 proteins and recruitment of ubiquitinated cargo proteins to autophagosomes. Acts as a lysophospholipase and hydrolyzes lysophosphatidylcholine (lyso-PC). Also hydrolyzes lysophosphatidylethanolamine (lyso-PE), lysophosphatidylinositol (lyso-PI) and lysophosphatidylserine (lyso-PS). Has much higher thioesterase activity than lysophospholipase activity. Contributes to the production of lysophosphatidic acid (LPA) during blood coagulation by recognizing and cleaving plasma phospholipids to generate lysophospholipids which in turn act as substrates for ENPP2 to produce LPA.</text>
</comment>
<evidence type="ECO:0000256" key="17">
    <source>
        <dbReference type="ARBA" id="ARBA00023242"/>
    </source>
</evidence>
<protein>
    <recommendedName>
        <fullName evidence="8">Acyl-protein thioesterase 1</fullName>
        <ecNumber evidence="7">3.1.2.22</ecNumber>
    </recommendedName>
    <alternativeName>
        <fullName evidence="20">Lysophospholipase 1</fullName>
    </alternativeName>
    <alternativeName>
        <fullName evidence="19">Lysophospholipase I</fullName>
    </alternativeName>
    <alternativeName>
        <fullName evidence="18">Palmitoyl-protein hydrolase</fullName>
    </alternativeName>
</protein>
<dbReference type="GO" id="GO:0008474">
    <property type="term" value="F:palmitoyl-(protein) hydrolase activity"/>
    <property type="evidence" value="ECO:0007669"/>
    <property type="project" value="UniProtKB-EC"/>
</dbReference>
<evidence type="ECO:0000313" key="28">
    <source>
        <dbReference type="Proteomes" id="UP000308365"/>
    </source>
</evidence>
<dbReference type="EMBL" id="RWIC01001682">
    <property type="protein sequence ID" value="TKC34892.1"/>
    <property type="molecule type" value="Genomic_DNA"/>
</dbReference>
<keyword evidence="11" id="KW-0378">Hydrolase</keyword>
<dbReference type="GO" id="GO:0052689">
    <property type="term" value="F:carboxylic ester hydrolase activity"/>
    <property type="evidence" value="ECO:0007669"/>
    <property type="project" value="TreeGrafter"/>
</dbReference>
<feature type="domain" description="Phospholipase/carboxylesterase/thioesterase" evidence="26">
    <location>
        <begin position="232"/>
        <end position="307"/>
    </location>
</feature>
<evidence type="ECO:0000256" key="9">
    <source>
        <dbReference type="ARBA" id="ARBA00022475"/>
    </source>
</evidence>
<keyword evidence="13" id="KW-0276">Fatty acid metabolism</keyword>
<dbReference type="EC" id="3.1.2.22" evidence="7"/>
<evidence type="ECO:0000256" key="14">
    <source>
        <dbReference type="ARBA" id="ARBA00022990"/>
    </source>
</evidence>
<keyword evidence="15" id="KW-0443">Lipid metabolism</keyword>
<dbReference type="PANTHER" id="PTHR10655">
    <property type="entry name" value="LYSOPHOSPHOLIPASE-RELATED"/>
    <property type="match status" value="1"/>
</dbReference>
<dbReference type="PANTHER" id="PTHR10655:SF22">
    <property type="entry name" value="ACYL-PROTEIN THIOESTERASE 1"/>
    <property type="match status" value="1"/>
</dbReference>
<evidence type="ECO:0000313" key="27">
    <source>
        <dbReference type="EMBL" id="TKC34892.1"/>
    </source>
</evidence>
<name>A0A4U1EFF8_MONMO</name>
<comment type="catalytic activity">
    <reaction evidence="23">
        <text>a 1-(9Z-octadecenoyl)-2-acyl-sn-glycero-3-phosphocholine + H2O = a 2-acyl-sn-glycero-3-phosphocholine + (9Z)-octadecenoate + H(+)</text>
        <dbReference type="Rhea" id="RHEA:41720"/>
        <dbReference type="ChEBI" id="CHEBI:15377"/>
        <dbReference type="ChEBI" id="CHEBI:15378"/>
        <dbReference type="ChEBI" id="CHEBI:30823"/>
        <dbReference type="ChEBI" id="CHEBI:57875"/>
        <dbReference type="ChEBI" id="CHEBI:78421"/>
    </reaction>
    <physiologicalReaction direction="left-to-right" evidence="23">
        <dbReference type="Rhea" id="RHEA:41721"/>
    </physiologicalReaction>
</comment>
<evidence type="ECO:0000256" key="5">
    <source>
        <dbReference type="ARBA" id="ARBA00006499"/>
    </source>
</evidence>
<feature type="compositionally biased region" description="Low complexity" evidence="25">
    <location>
        <begin position="427"/>
        <end position="451"/>
    </location>
</feature>
<evidence type="ECO:0000256" key="21">
    <source>
        <dbReference type="ARBA" id="ARBA00045255"/>
    </source>
</evidence>
<comment type="caution">
    <text evidence="27">The sequence shown here is derived from an EMBL/GenBank/DDBJ whole genome shotgun (WGS) entry which is preliminary data.</text>
</comment>
<feature type="compositionally biased region" description="Basic and acidic residues" evidence="25">
    <location>
        <begin position="465"/>
        <end position="474"/>
    </location>
</feature>
<evidence type="ECO:0000256" key="4">
    <source>
        <dbReference type="ARBA" id="ARBA00004496"/>
    </source>
</evidence>
<dbReference type="GO" id="GO:0005886">
    <property type="term" value="C:plasma membrane"/>
    <property type="evidence" value="ECO:0007669"/>
    <property type="project" value="UniProtKB-SubCell"/>
</dbReference>
<evidence type="ECO:0000256" key="10">
    <source>
        <dbReference type="ARBA" id="ARBA00022490"/>
    </source>
</evidence>
<proteinExistence type="inferred from homology"/>
<evidence type="ECO:0000256" key="16">
    <source>
        <dbReference type="ARBA" id="ARBA00023136"/>
    </source>
</evidence>
<dbReference type="InterPro" id="IPR050565">
    <property type="entry name" value="LYPA1-2/EST-like"/>
</dbReference>
<comment type="subcellular location">
    <subcellularLocation>
        <location evidence="2">Cell membrane</location>
    </subcellularLocation>
    <subcellularLocation>
        <location evidence="4">Cytoplasm</location>
    </subcellularLocation>
    <subcellularLocation>
        <location evidence="3">Endoplasmic reticulum</location>
    </subcellularLocation>
    <subcellularLocation>
        <location evidence="1">Nucleus membrane</location>
    </subcellularLocation>
</comment>
<comment type="catalytic activity">
    <reaction evidence="22">
        <text>S-hexadecanoyl-L-cysteinyl-[protein] + H2O = L-cysteinyl-[protein] + hexadecanoate + H(+)</text>
        <dbReference type="Rhea" id="RHEA:19233"/>
        <dbReference type="Rhea" id="RHEA-COMP:10131"/>
        <dbReference type="Rhea" id="RHEA-COMP:11032"/>
        <dbReference type="ChEBI" id="CHEBI:7896"/>
        <dbReference type="ChEBI" id="CHEBI:15377"/>
        <dbReference type="ChEBI" id="CHEBI:15378"/>
        <dbReference type="ChEBI" id="CHEBI:29950"/>
        <dbReference type="ChEBI" id="CHEBI:74151"/>
        <dbReference type="EC" id="3.1.2.22"/>
    </reaction>
</comment>
<gene>
    <name evidence="27" type="ORF">EI555_017094</name>
</gene>
<evidence type="ECO:0000259" key="26">
    <source>
        <dbReference type="Pfam" id="PF02230"/>
    </source>
</evidence>